<evidence type="ECO:0000313" key="3">
    <source>
        <dbReference type="Proteomes" id="UP001164459"/>
    </source>
</evidence>
<feature type="region of interest" description="Disordered" evidence="1">
    <location>
        <begin position="96"/>
        <end position="122"/>
    </location>
</feature>
<feature type="compositionally biased region" description="Low complexity" evidence="1">
    <location>
        <begin position="22"/>
        <end position="63"/>
    </location>
</feature>
<sequence length="176" mass="18353">MKYLACSIMILALSGCTEKGSEPGTESETSETAGTTELDTTTTTGDDPSTTTTTSETTPTSTSEPDETTGTESSGTTAPPIDEDCAFLIGKSFESKKQFPCGPPPPEPEAPTESCPDQVSFTADSFDYQSGDYGVGGTYTCEGGTIVGEAEGQKYQGTIDVAAAELVWDGEQYDIE</sequence>
<evidence type="ECO:0000256" key="1">
    <source>
        <dbReference type="SAM" id="MobiDB-lite"/>
    </source>
</evidence>
<dbReference type="Proteomes" id="UP001164459">
    <property type="component" value="Chromosome"/>
</dbReference>
<dbReference type="RefSeq" id="WP_269032117.1">
    <property type="nucleotide sequence ID" value="NZ_CP114040.1"/>
</dbReference>
<gene>
    <name evidence="2" type="ORF">O0S08_26750</name>
</gene>
<dbReference type="PROSITE" id="PS51257">
    <property type="entry name" value="PROKAR_LIPOPROTEIN"/>
    <property type="match status" value="1"/>
</dbReference>
<evidence type="ECO:0000313" key="2">
    <source>
        <dbReference type="EMBL" id="WAS89807.1"/>
    </source>
</evidence>
<proteinExistence type="predicted"/>
<organism evidence="2 3">
    <name type="scientific">Nannocystis punicea</name>
    <dbReference type="NCBI Taxonomy" id="2995304"/>
    <lineage>
        <taxon>Bacteria</taxon>
        <taxon>Pseudomonadati</taxon>
        <taxon>Myxococcota</taxon>
        <taxon>Polyangia</taxon>
        <taxon>Nannocystales</taxon>
        <taxon>Nannocystaceae</taxon>
        <taxon>Nannocystis</taxon>
    </lineage>
</organism>
<protein>
    <submittedName>
        <fullName evidence="2">Uncharacterized protein</fullName>
    </submittedName>
</protein>
<keyword evidence="3" id="KW-1185">Reference proteome</keyword>
<accession>A0ABY7GS95</accession>
<reference evidence="2" key="1">
    <citation type="submission" date="2022-11" db="EMBL/GenBank/DDBJ databases">
        <title>Minimal conservation of predation-associated metabolite biosynthetic gene clusters underscores biosynthetic potential of Myxococcota including descriptions for ten novel species: Archangium lansinium sp. nov., Myxococcus landrumus sp. nov., Nannocystis bai.</title>
        <authorList>
            <person name="Ahearne A."/>
            <person name="Stevens C."/>
            <person name="Dowd S."/>
        </authorList>
    </citation>
    <scope>NUCLEOTIDE SEQUENCE</scope>
    <source>
        <strain evidence="2">Fl3</strain>
    </source>
</reference>
<feature type="region of interest" description="Disordered" evidence="1">
    <location>
        <begin position="14"/>
        <end position="84"/>
    </location>
</feature>
<dbReference type="EMBL" id="CP114040">
    <property type="protein sequence ID" value="WAS89807.1"/>
    <property type="molecule type" value="Genomic_DNA"/>
</dbReference>
<name>A0ABY7GS95_9BACT</name>
<feature type="compositionally biased region" description="Low complexity" evidence="1">
    <location>
        <begin position="70"/>
        <end position="79"/>
    </location>
</feature>